<feature type="chain" id="PRO_5046162814" description="Cysteine rich repeat protein" evidence="1">
    <location>
        <begin position="32"/>
        <end position="117"/>
    </location>
</feature>
<evidence type="ECO:0000313" key="3">
    <source>
        <dbReference type="Proteomes" id="UP001595536"/>
    </source>
</evidence>
<evidence type="ECO:0000256" key="1">
    <source>
        <dbReference type="SAM" id="SignalP"/>
    </source>
</evidence>
<evidence type="ECO:0000313" key="2">
    <source>
        <dbReference type="EMBL" id="MFC3265832.1"/>
    </source>
</evidence>
<comment type="caution">
    <text evidence="2">The sequence shown here is derived from an EMBL/GenBank/DDBJ whole genome shotgun (WGS) entry which is preliminary data.</text>
</comment>
<sequence length="117" mass="12294">MRRHLTPRAGAIAAGVLTLLSCLAGAGAARADGDFLRDMMKTGPKAHDAWCQREAMQRVAASPTLAAALPERCNADYASRLLACVQAPAGDGDDGRMQTRLRACMARLAGDGVRASR</sequence>
<keyword evidence="3" id="KW-1185">Reference proteome</keyword>
<dbReference type="PROSITE" id="PS51257">
    <property type="entry name" value="PROKAR_LIPOPROTEIN"/>
    <property type="match status" value="1"/>
</dbReference>
<reference evidence="3" key="1">
    <citation type="journal article" date="2019" name="Int. J. Syst. Evol. Microbiol.">
        <title>The Global Catalogue of Microorganisms (GCM) 10K type strain sequencing project: providing services to taxonomists for standard genome sequencing and annotation.</title>
        <authorList>
            <consortium name="The Broad Institute Genomics Platform"/>
            <consortium name="The Broad Institute Genome Sequencing Center for Infectious Disease"/>
            <person name="Wu L."/>
            <person name="Ma J."/>
        </authorList>
    </citation>
    <scope>NUCLEOTIDE SEQUENCE [LARGE SCALE GENOMIC DNA]</scope>
    <source>
        <strain evidence="3">CCM 7941</strain>
    </source>
</reference>
<feature type="signal peptide" evidence="1">
    <location>
        <begin position="1"/>
        <end position="31"/>
    </location>
</feature>
<organism evidence="2 3">
    <name type="scientific">Camelimonas abortus</name>
    <dbReference type="NCBI Taxonomy" id="1017184"/>
    <lineage>
        <taxon>Bacteria</taxon>
        <taxon>Pseudomonadati</taxon>
        <taxon>Pseudomonadota</taxon>
        <taxon>Alphaproteobacteria</taxon>
        <taxon>Hyphomicrobiales</taxon>
        <taxon>Chelatococcaceae</taxon>
        <taxon>Camelimonas</taxon>
    </lineage>
</organism>
<dbReference type="Proteomes" id="UP001595536">
    <property type="component" value="Unassembled WGS sequence"/>
</dbReference>
<gene>
    <name evidence="2" type="ORF">ACFOEX_05610</name>
</gene>
<proteinExistence type="predicted"/>
<dbReference type="EMBL" id="JBHRUV010000022">
    <property type="protein sequence ID" value="MFC3265832.1"/>
    <property type="molecule type" value="Genomic_DNA"/>
</dbReference>
<protein>
    <recommendedName>
        <fullName evidence="4">Cysteine rich repeat protein</fullName>
    </recommendedName>
</protein>
<evidence type="ECO:0008006" key="4">
    <source>
        <dbReference type="Google" id="ProtNLM"/>
    </source>
</evidence>
<dbReference type="RefSeq" id="WP_376830525.1">
    <property type="nucleotide sequence ID" value="NZ_JBHLWR010000006.1"/>
</dbReference>
<accession>A0ABV7LD42</accession>
<name>A0ABV7LD42_9HYPH</name>
<keyword evidence="1" id="KW-0732">Signal</keyword>